<gene>
    <name evidence="2" type="ORF">Anas_09819</name>
</gene>
<reference evidence="2 3" key="1">
    <citation type="journal article" date="2019" name="PLoS Biol.">
        <title>Sex chromosomes control vertical transmission of feminizing Wolbachia symbionts in an isopod.</title>
        <authorList>
            <person name="Becking T."/>
            <person name="Chebbi M.A."/>
            <person name="Giraud I."/>
            <person name="Moumen B."/>
            <person name="Laverre T."/>
            <person name="Caubet Y."/>
            <person name="Peccoud J."/>
            <person name="Gilbert C."/>
            <person name="Cordaux R."/>
        </authorList>
    </citation>
    <scope>NUCLEOTIDE SEQUENCE [LARGE SCALE GENOMIC DNA]</scope>
    <source>
        <strain evidence="2">ANa2</strain>
        <tissue evidence="2">Whole body excluding digestive tract and cuticle</tissue>
    </source>
</reference>
<keyword evidence="3" id="KW-1185">Reference proteome</keyword>
<accession>A0A5N5T9S3</accession>
<evidence type="ECO:0000313" key="3">
    <source>
        <dbReference type="Proteomes" id="UP000326759"/>
    </source>
</evidence>
<comment type="caution">
    <text evidence="2">The sequence shown here is derived from an EMBL/GenBank/DDBJ whole genome shotgun (WGS) entry which is preliminary data.</text>
</comment>
<keyword evidence="1" id="KW-1133">Transmembrane helix</keyword>
<evidence type="ECO:0000313" key="2">
    <source>
        <dbReference type="EMBL" id="KAB7501750.1"/>
    </source>
</evidence>
<name>A0A5N5T9S3_9CRUS</name>
<organism evidence="2 3">
    <name type="scientific">Armadillidium nasatum</name>
    <dbReference type="NCBI Taxonomy" id="96803"/>
    <lineage>
        <taxon>Eukaryota</taxon>
        <taxon>Metazoa</taxon>
        <taxon>Ecdysozoa</taxon>
        <taxon>Arthropoda</taxon>
        <taxon>Crustacea</taxon>
        <taxon>Multicrustacea</taxon>
        <taxon>Malacostraca</taxon>
        <taxon>Eumalacostraca</taxon>
        <taxon>Peracarida</taxon>
        <taxon>Isopoda</taxon>
        <taxon>Oniscidea</taxon>
        <taxon>Crinocheta</taxon>
        <taxon>Armadillidiidae</taxon>
        <taxon>Armadillidium</taxon>
    </lineage>
</organism>
<proteinExistence type="predicted"/>
<dbReference type="AlphaFoldDB" id="A0A5N5T9S3"/>
<dbReference type="Proteomes" id="UP000326759">
    <property type="component" value="Unassembled WGS sequence"/>
</dbReference>
<evidence type="ECO:0000256" key="1">
    <source>
        <dbReference type="SAM" id="Phobius"/>
    </source>
</evidence>
<sequence length="63" mass="7223">MEDGLKFMCDKETSNTLTDFSASGCISYHLGSFYPVGIPLITLVHYLLFVIIARVYNRYRRAD</sequence>
<keyword evidence="1" id="KW-0472">Membrane</keyword>
<keyword evidence="1" id="KW-0812">Transmembrane</keyword>
<protein>
    <submittedName>
        <fullName evidence="2">Uncharacterized protein</fullName>
    </submittedName>
</protein>
<feature type="transmembrane region" description="Helical" evidence="1">
    <location>
        <begin position="36"/>
        <end position="56"/>
    </location>
</feature>
<dbReference type="EMBL" id="SEYY01009625">
    <property type="protein sequence ID" value="KAB7501750.1"/>
    <property type="molecule type" value="Genomic_DNA"/>
</dbReference>